<dbReference type="InterPro" id="IPR040177">
    <property type="entry name" value="SLC30A9"/>
</dbReference>
<feature type="transmembrane region" description="Helical" evidence="7">
    <location>
        <begin position="316"/>
        <end position="336"/>
    </location>
</feature>
<evidence type="ECO:0000256" key="1">
    <source>
        <dbReference type="ARBA" id="ARBA00004141"/>
    </source>
</evidence>
<dbReference type="NCBIfam" id="TIGR01297">
    <property type="entry name" value="CDF"/>
    <property type="match status" value="1"/>
</dbReference>
<protein>
    <submittedName>
        <fullName evidence="9">Zinc transporter 9</fullName>
    </submittedName>
</protein>
<feature type="compositionally biased region" description="Polar residues" evidence="6">
    <location>
        <begin position="60"/>
        <end position="72"/>
    </location>
</feature>
<evidence type="ECO:0000256" key="2">
    <source>
        <dbReference type="ARBA" id="ARBA00022448"/>
    </source>
</evidence>
<keyword evidence="10" id="KW-1185">Reference proteome</keyword>
<dbReference type="Pfam" id="PF01545">
    <property type="entry name" value="Cation_efflux"/>
    <property type="match status" value="1"/>
</dbReference>
<keyword evidence="4 7" id="KW-1133">Transmembrane helix</keyword>
<evidence type="ECO:0000256" key="7">
    <source>
        <dbReference type="SAM" id="Phobius"/>
    </source>
</evidence>
<keyword evidence="5 7" id="KW-0472">Membrane</keyword>
<dbReference type="GO" id="GO:0006829">
    <property type="term" value="P:zinc ion transport"/>
    <property type="evidence" value="ECO:0007669"/>
    <property type="project" value="InterPro"/>
</dbReference>
<proteinExistence type="predicted"/>
<feature type="compositionally biased region" description="Low complexity" evidence="6">
    <location>
        <begin position="549"/>
        <end position="561"/>
    </location>
</feature>
<comment type="subcellular location">
    <subcellularLocation>
        <location evidence="1">Membrane</location>
        <topology evidence="1">Multi-pass membrane protein</topology>
    </subcellularLocation>
</comment>
<evidence type="ECO:0000256" key="5">
    <source>
        <dbReference type="ARBA" id="ARBA00023136"/>
    </source>
</evidence>
<dbReference type="InterPro" id="IPR002524">
    <property type="entry name" value="Cation_efflux"/>
</dbReference>
<evidence type="ECO:0000313" key="10">
    <source>
        <dbReference type="Proteomes" id="UP001153069"/>
    </source>
</evidence>
<name>A0A9N8ERH2_9STRA</name>
<sequence length="561" mass="62313">MRSGFAMAGSVRFATASTATFRKSHPNRSTSSVLRLSWHNHRNPSLSLRFLSSPPSSSSWGSDQTNSNSHSNKTPRKSGSIPYKLQFSITPTRQGYKIDTLVSHQLRHFGDSSSSSSNSEEKEESLKKRRERLKRLTVVYPYSSEQDILRKQRKRKEAARKRTVANVNRALLGNVIIAGSKLFAWLTSQSSSMMSEFIHSCVDCANQYLLLQGLRDASNVADRKHPYGYGKSVYFWALVSALGTFFMGCGISMSHAWGELMNPSLHEIGPEVLGVLAFSFAVDGYVLFKTIREVQDERPKNGTSFWSHVKAMRDPATLAILLEDGAACFGVLLAIAGTTCSHATGNPIYDGLAGCSISLLLGSMGLVLASVNYRFLLGQAVDKDITDNIEKILKSRKSIDAVSSVQSQWTGPDTFSYKAEVDFDGTFLAAKLMPTHEREFLNIRGENMKKELPLVLSWYAEDVIRTVEQEVRIIEHQVRKRYPAAEYIELEPMSKDSHEFAIDGQFEKDLRRAEIENLEKLRELIPALDNIDAESRPSGAPTAPDDVVGSSSTGSTTEKTK</sequence>
<dbReference type="Proteomes" id="UP001153069">
    <property type="component" value="Unassembled WGS sequence"/>
</dbReference>
<dbReference type="OrthoDB" id="407410at2759"/>
<evidence type="ECO:0000259" key="8">
    <source>
        <dbReference type="Pfam" id="PF01545"/>
    </source>
</evidence>
<dbReference type="AlphaFoldDB" id="A0A9N8ERH2"/>
<evidence type="ECO:0000256" key="4">
    <source>
        <dbReference type="ARBA" id="ARBA00022989"/>
    </source>
</evidence>
<feature type="domain" description="Cation efflux protein transmembrane" evidence="8">
    <location>
        <begin position="170"/>
        <end position="377"/>
    </location>
</feature>
<dbReference type="SUPFAM" id="SSF161111">
    <property type="entry name" value="Cation efflux protein transmembrane domain-like"/>
    <property type="match status" value="1"/>
</dbReference>
<feature type="transmembrane region" description="Helical" evidence="7">
    <location>
        <begin position="233"/>
        <end position="256"/>
    </location>
</feature>
<dbReference type="InterPro" id="IPR027469">
    <property type="entry name" value="Cation_efflux_TMD_sf"/>
</dbReference>
<feature type="compositionally biased region" description="Low complexity" evidence="6">
    <location>
        <begin position="49"/>
        <end position="59"/>
    </location>
</feature>
<accession>A0A9N8ERH2</accession>
<dbReference type="PANTHER" id="PTHR13414">
    <property type="entry name" value="HUEL-CATION TRANSPORTER"/>
    <property type="match status" value="1"/>
</dbReference>
<feature type="region of interest" description="Disordered" evidence="6">
    <location>
        <begin position="109"/>
        <end position="128"/>
    </location>
</feature>
<feature type="region of interest" description="Disordered" evidence="6">
    <location>
        <begin position="532"/>
        <end position="561"/>
    </location>
</feature>
<dbReference type="GO" id="GO:0008324">
    <property type="term" value="F:monoatomic cation transmembrane transporter activity"/>
    <property type="evidence" value="ECO:0007669"/>
    <property type="project" value="InterPro"/>
</dbReference>
<dbReference type="GO" id="GO:0005783">
    <property type="term" value="C:endoplasmic reticulum"/>
    <property type="evidence" value="ECO:0007669"/>
    <property type="project" value="TreeGrafter"/>
</dbReference>
<dbReference type="InterPro" id="IPR058533">
    <property type="entry name" value="Cation_efflux_TM"/>
</dbReference>
<feature type="transmembrane region" description="Helical" evidence="7">
    <location>
        <begin position="348"/>
        <end position="369"/>
    </location>
</feature>
<keyword evidence="3 7" id="KW-0812">Transmembrane</keyword>
<comment type="caution">
    <text evidence="9">The sequence shown here is derived from an EMBL/GenBank/DDBJ whole genome shotgun (WGS) entry which is preliminary data.</text>
</comment>
<gene>
    <name evidence="9" type="ORF">SEMRO_1501_G277930.1</name>
</gene>
<feature type="transmembrane region" description="Helical" evidence="7">
    <location>
        <begin position="268"/>
        <end position="288"/>
    </location>
</feature>
<dbReference type="GO" id="GO:0016020">
    <property type="term" value="C:membrane"/>
    <property type="evidence" value="ECO:0007669"/>
    <property type="project" value="UniProtKB-SubCell"/>
</dbReference>
<dbReference type="PANTHER" id="PTHR13414:SF9">
    <property type="entry name" value="PROTON-COUPLED ZINC ANTIPORTER SLC30A9, MITOCHONDRIAL"/>
    <property type="match status" value="1"/>
</dbReference>
<keyword evidence="2" id="KW-0813">Transport</keyword>
<dbReference type="EMBL" id="CAICTM010001499">
    <property type="protein sequence ID" value="CAB9524161.1"/>
    <property type="molecule type" value="Genomic_DNA"/>
</dbReference>
<evidence type="ECO:0000256" key="3">
    <source>
        <dbReference type="ARBA" id="ARBA00022692"/>
    </source>
</evidence>
<evidence type="ECO:0000256" key="6">
    <source>
        <dbReference type="SAM" id="MobiDB-lite"/>
    </source>
</evidence>
<feature type="region of interest" description="Disordered" evidence="6">
    <location>
        <begin position="49"/>
        <end position="82"/>
    </location>
</feature>
<evidence type="ECO:0000313" key="9">
    <source>
        <dbReference type="EMBL" id="CAB9524161.1"/>
    </source>
</evidence>
<dbReference type="GO" id="GO:0006882">
    <property type="term" value="P:intracellular zinc ion homeostasis"/>
    <property type="evidence" value="ECO:0007669"/>
    <property type="project" value="TreeGrafter"/>
</dbReference>
<dbReference type="Gene3D" id="1.20.1510.10">
    <property type="entry name" value="Cation efflux protein transmembrane domain"/>
    <property type="match status" value="1"/>
</dbReference>
<organism evidence="9 10">
    <name type="scientific">Seminavis robusta</name>
    <dbReference type="NCBI Taxonomy" id="568900"/>
    <lineage>
        <taxon>Eukaryota</taxon>
        <taxon>Sar</taxon>
        <taxon>Stramenopiles</taxon>
        <taxon>Ochrophyta</taxon>
        <taxon>Bacillariophyta</taxon>
        <taxon>Bacillariophyceae</taxon>
        <taxon>Bacillariophycidae</taxon>
        <taxon>Naviculales</taxon>
        <taxon>Naviculaceae</taxon>
        <taxon>Seminavis</taxon>
    </lineage>
</organism>
<reference evidence="9" key="1">
    <citation type="submission" date="2020-06" db="EMBL/GenBank/DDBJ databases">
        <authorList>
            <consortium name="Plant Systems Biology data submission"/>
        </authorList>
    </citation>
    <scope>NUCLEOTIDE SEQUENCE</scope>
    <source>
        <strain evidence="9">D6</strain>
    </source>
</reference>